<gene>
    <name evidence="10" type="ORF">PSANT_01172</name>
</gene>
<dbReference type="InterPro" id="IPR032805">
    <property type="entry name" value="Wax_synthase_dom"/>
</dbReference>
<evidence type="ECO:0000256" key="4">
    <source>
        <dbReference type="ARBA" id="ARBA00022679"/>
    </source>
</evidence>
<reference evidence="10" key="1">
    <citation type="submission" date="2018-03" db="EMBL/GenBank/DDBJ databases">
        <authorList>
            <person name="Guldener U."/>
        </authorList>
    </citation>
    <scope>NUCLEOTIDE SEQUENCE [LARGE SCALE GENOMIC DNA]</scope>
    <source>
        <strain evidence="10">ATCC34888</strain>
    </source>
</reference>
<keyword evidence="11" id="KW-1185">Reference proteome</keyword>
<comment type="pathway">
    <text evidence="2">Secondary metabolite biosynthesis.</text>
</comment>
<dbReference type="GO" id="GO:0016020">
    <property type="term" value="C:membrane"/>
    <property type="evidence" value="ECO:0007669"/>
    <property type="project" value="UniProtKB-SubCell"/>
</dbReference>
<dbReference type="PANTHER" id="PTHR31595:SF57">
    <property type="entry name" value="OS04G0481900 PROTEIN"/>
    <property type="match status" value="1"/>
</dbReference>
<sequence>MHKLAMQPVSASWTPDIRPALPITSVCLGWLFVLCFTLPARGGAWRMVRLASFPAIVLLSLQLVLDRRMTLGNPLRDLALPILAWTIICKAAEICIVFAPGGPRPIRPFHNSKLVTRIGEDYAAYEWKLVDPPKMASWGRVVYALDVFLLRRVGTSPIRPREGRALEWSLRGLNDWSRFLRQNRCNPAQIPAHSTVRRFGQPEMAFYAAVLQMLFAVVSLRWIHALSHPCQVFDIYGFWIPTSPASQKWISLLPITAVKQIRISGIPASAWKLPLPTLLFVVVTVGGAICLLPSAAEGLSLLVWKPRPATSFLAAFERPLTSPGLARLWARSWHATSQRDYLAMASLLPGSRNRTLQLLYVFFWSGVQHSMMFARLRIPEGTRLTGRTVLGGMVDPGMVGFFLCQAVGIWIETAVVEALPATWRKQRVLVSLARRAWMYAVLLVPGCMFVHSILQHRLITSAVLDGFSPRALALMLQGKAY</sequence>
<feature type="transmembrane region" description="Helical" evidence="8">
    <location>
        <begin position="78"/>
        <end position="99"/>
    </location>
</feature>
<evidence type="ECO:0000259" key="9">
    <source>
        <dbReference type="Pfam" id="PF13813"/>
    </source>
</evidence>
<comment type="similarity">
    <text evidence="3">Belongs to the wax synthase family.</text>
</comment>
<feature type="transmembrane region" description="Helical" evidence="8">
    <location>
        <begin position="204"/>
        <end position="223"/>
    </location>
</feature>
<dbReference type="Pfam" id="PF13813">
    <property type="entry name" value="MBOAT_2"/>
    <property type="match status" value="1"/>
</dbReference>
<evidence type="ECO:0000256" key="2">
    <source>
        <dbReference type="ARBA" id="ARBA00005179"/>
    </source>
</evidence>
<name>A0A5C3FIE0_PSEA2</name>
<feature type="transmembrane region" description="Helical" evidence="8">
    <location>
        <begin position="47"/>
        <end position="66"/>
    </location>
</feature>
<keyword evidence="4" id="KW-0808">Transferase</keyword>
<evidence type="ECO:0000256" key="5">
    <source>
        <dbReference type="ARBA" id="ARBA00022692"/>
    </source>
</evidence>
<dbReference type="PANTHER" id="PTHR31595">
    <property type="entry name" value="LONG-CHAIN-ALCOHOL O-FATTY-ACYLTRANSFERASE 3-RELATED"/>
    <property type="match status" value="1"/>
</dbReference>
<proteinExistence type="inferred from homology"/>
<keyword evidence="5 8" id="KW-0812">Transmembrane</keyword>
<evidence type="ECO:0000313" key="11">
    <source>
        <dbReference type="Proteomes" id="UP000325008"/>
    </source>
</evidence>
<feature type="domain" description="Wax synthase" evidence="9">
    <location>
        <begin position="315"/>
        <end position="379"/>
    </location>
</feature>
<evidence type="ECO:0000256" key="3">
    <source>
        <dbReference type="ARBA" id="ARBA00007282"/>
    </source>
</evidence>
<dbReference type="InterPro" id="IPR044851">
    <property type="entry name" value="Wax_synthase"/>
</dbReference>
<comment type="caution">
    <text evidence="10">The sequence shown here is derived from an EMBL/GenBank/DDBJ whole genome shotgun (WGS) entry which is preliminary data.</text>
</comment>
<keyword evidence="6 8" id="KW-1133">Transmembrane helix</keyword>
<dbReference type="AlphaFoldDB" id="A0A5C3FIE0"/>
<evidence type="ECO:0000256" key="6">
    <source>
        <dbReference type="ARBA" id="ARBA00022989"/>
    </source>
</evidence>
<feature type="transmembrane region" description="Helical" evidence="8">
    <location>
        <begin position="20"/>
        <end position="40"/>
    </location>
</feature>
<dbReference type="EMBL" id="OOIQ01000002">
    <property type="protein sequence ID" value="SPO43487.1"/>
    <property type="molecule type" value="Genomic_DNA"/>
</dbReference>
<protein>
    <recommendedName>
        <fullName evidence="9">Wax synthase domain-containing protein</fullName>
    </recommendedName>
</protein>
<feature type="transmembrane region" description="Helical" evidence="8">
    <location>
        <begin position="436"/>
        <end position="454"/>
    </location>
</feature>
<feature type="transmembrane region" description="Helical" evidence="8">
    <location>
        <begin position="278"/>
        <end position="304"/>
    </location>
</feature>
<dbReference type="RefSeq" id="XP_014658887.1">
    <property type="nucleotide sequence ID" value="XM_014803401.1"/>
</dbReference>
<keyword evidence="7 8" id="KW-0472">Membrane</keyword>
<dbReference type="Proteomes" id="UP000325008">
    <property type="component" value="Unassembled WGS sequence"/>
</dbReference>
<organism evidence="10 11">
    <name type="scientific">Pseudozyma antarctica</name>
    <name type="common">Yeast</name>
    <name type="synonym">Candida antarctica</name>
    <dbReference type="NCBI Taxonomy" id="84753"/>
    <lineage>
        <taxon>Eukaryota</taxon>
        <taxon>Fungi</taxon>
        <taxon>Dikarya</taxon>
        <taxon>Basidiomycota</taxon>
        <taxon>Ustilaginomycotina</taxon>
        <taxon>Ustilaginomycetes</taxon>
        <taxon>Ustilaginales</taxon>
        <taxon>Ustilaginaceae</taxon>
        <taxon>Moesziomyces</taxon>
    </lineage>
</organism>
<comment type="subcellular location">
    <subcellularLocation>
        <location evidence="1">Membrane</location>
        <topology evidence="1">Multi-pass membrane protein</topology>
    </subcellularLocation>
</comment>
<accession>A0A5C3FIE0</accession>
<evidence type="ECO:0000256" key="8">
    <source>
        <dbReference type="SAM" id="Phobius"/>
    </source>
</evidence>
<dbReference type="OrthoDB" id="1077582at2759"/>
<evidence type="ECO:0000256" key="1">
    <source>
        <dbReference type="ARBA" id="ARBA00004141"/>
    </source>
</evidence>
<evidence type="ECO:0000256" key="7">
    <source>
        <dbReference type="ARBA" id="ARBA00023136"/>
    </source>
</evidence>
<dbReference type="GO" id="GO:0006629">
    <property type="term" value="P:lipid metabolic process"/>
    <property type="evidence" value="ECO:0007669"/>
    <property type="project" value="InterPro"/>
</dbReference>
<evidence type="ECO:0000313" key="10">
    <source>
        <dbReference type="EMBL" id="SPO43487.1"/>
    </source>
</evidence>
<dbReference type="GO" id="GO:0008374">
    <property type="term" value="F:O-acyltransferase activity"/>
    <property type="evidence" value="ECO:0007669"/>
    <property type="project" value="InterPro"/>
</dbReference>